<dbReference type="AlphaFoldDB" id="A0A0D8BYG5"/>
<dbReference type="EMBL" id="JYBP01000003">
    <property type="protein sequence ID" value="KJE29044.1"/>
    <property type="molecule type" value="Genomic_DNA"/>
</dbReference>
<protein>
    <submittedName>
        <fullName evidence="2">GDSL-like Lipase/Acylhydrolase family protein</fullName>
    </submittedName>
</protein>
<dbReference type="Gene3D" id="3.40.50.1110">
    <property type="entry name" value="SGNH hydrolase"/>
    <property type="match status" value="1"/>
</dbReference>
<proteinExistence type="predicted"/>
<dbReference type="PATRIC" id="fig|1462.6.peg.3756"/>
<dbReference type="Proteomes" id="UP000032522">
    <property type="component" value="Unassembled WGS sequence"/>
</dbReference>
<dbReference type="GO" id="GO:0016787">
    <property type="term" value="F:hydrolase activity"/>
    <property type="evidence" value="ECO:0007669"/>
    <property type="project" value="UniProtKB-KW"/>
</dbReference>
<name>A0A0D8BYG5_GEOKU</name>
<organism evidence="2 3">
    <name type="scientific">Geobacillus kaustophilus</name>
    <dbReference type="NCBI Taxonomy" id="1462"/>
    <lineage>
        <taxon>Bacteria</taxon>
        <taxon>Bacillati</taxon>
        <taxon>Bacillota</taxon>
        <taxon>Bacilli</taxon>
        <taxon>Bacillales</taxon>
        <taxon>Anoxybacillaceae</taxon>
        <taxon>Geobacillus</taxon>
        <taxon>Geobacillus thermoleovorans group</taxon>
    </lineage>
</organism>
<accession>A0A0D8BYG5</accession>
<comment type="caution">
    <text evidence="2">The sequence shown here is derived from an EMBL/GenBank/DDBJ whole genome shotgun (WGS) entry which is preliminary data.</text>
</comment>
<evidence type="ECO:0000313" key="2">
    <source>
        <dbReference type="EMBL" id="KJE29044.1"/>
    </source>
</evidence>
<dbReference type="CDD" id="cd00229">
    <property type="entry name" value="SGNH_hydrolase"/>
    <property type="match status" value="1"/>
</dbReference>
<feature type="domain" description="SGNH hydrolase-type esterase" evidence="1">
    <location>
        <begin position="87"/>
        <end position="232"/>
    </location>
</feature>
<dbReference type="SUPFAM" id="SSF52266">
    <property type="entry name" value="SGNH hydrolase"/>
    <property type="match status" value="1"/>
</dbReference>
<sequence length="261" mass="28833">MRNFILILFVAAACLAFMITGHLYWERKIDATVQAARMKIDASANQEEAPSRAEEILARAKQLPAAAQAAIKRAVEENRPIRFVIAGSESTPETGGWPELLKRALDDAYGKGAFHITVHEYDGLTTADADEKRIAADWAKDKPDLVLLEPFLLNDNGVVTIDDSLAHIKSIISQLTSAAPDAAVILQPPNPIYSATYYPRQVERLEAFAKENGYPYINHWPAWPDANSEELNRCVDPQTDLPTAEGAKLWADALAKHFIAQ</sequence>
<evidence type="ECO:0000313" key="3">
    <source>
        <dbReference type="Proteomes" id="UP000032522"/>
    </source>
</evidence>
<gene>
    <name evidence="2" type="ORF">LG52_3411</name>
</gene>
<dbReference type="RefSeq" id="WP_044732793.1">
    <property type="nucleotide sequence ID" value="NZ_JYBP01000003.1"/>
</dbReference>
<dbReference type="PIRSF" id="PIRSF030175">
    <property type="entry name" value="UCP030175"/>
    <property type="match status" value="1"/>
</dbReference>
<dbReference type="OrthoDB" id="2451965at2"/>
<dbReference type="InterPro" id="IPR016948">
    <property type="entry name" value="UCP030175"/>
</dbReference>
<dbReference type="Pfam" id="PF13472">
    <property type="entry name" value="Lipase_GDSL_2"/>
    <property type="match status" value="1"/>
</dbReference>
<dbReference type="InterPro" id="IPR036514">
    <property type="entry name" value="SGNH_hydro_sf"/>
</dbReference>
<keyword evidence="2" id="KW-0378">Hydrolase</keyword>
<reference evidence="2 3" key="1">
    <citation type="submission" date="2015-01" db="EMBL/GenBank/DDBJ databases">
        <authorList>
            <person name="Filippidou S."/>
            <person name="Jeanneret N."/>
            <person name="Russel-Delif L."/>
            <person name="Junier T."/>
            <person name="Wunderlin T."/>
            <person name="Molina V."/>
            <person name="Johnson S.L."/>
            <person name="Davenport K.W."/>
            <person name="Chain P.S."/>
            <person name="Dorador C."/>
            <person name="Junier P."/>
        </authorList>
    </citation>
    <scope>NUCLEOTIDE SEQUENCE [LARGE SCALE GENOMIC DNA]</scope>
    <source>
        <strain evidence="2 3">Et7/4</strain>
    </source>
</reference>
<evidence type="ECO:0000259" key="1">
    <source>
        <dbReference type="Pfam" id="PF13472"/>
    </source>
</evidence>
<dbReference type="InterPro" id="IPR013830">
    <property type="entry name" value="SGNH_hydro"/>
</dbReference>